<evidence type="ECO:0000313" key="2">
    <source>
        <dbReference type="EMBL" id="MWA02652.1"/>
    </source>
</evidence>
<dbReference type="EMBL" id="WBMS02000015">
    <property type="protein sequence ID" value="MWA02652.1"/>
    <property type="molecule type" value="Genomic_DNA"/>
</dbReference>
<dbReference type="Pfam" id="PF13669">
    <property type="entry name" value="Glyoxalase_4"/>
    <property type="match status" value="1"/>
</dbReference>
<dbReference type="AlphaFoldDB" id="A0A6I4MA79"/>
<dbReference type="RefSeq" id="WP_151595128.1">
    <property type="nucleotide sequence ID" value="NZ_WBMS02000015.1"/>
</dbReference>
<sequence>MQLGDQFHLGIVTAGFEATMDRLTSVFGCEWGPEVGGPSTVELPSGQAVLDLRCAFSTSVPRLELVRSIPGTLWEPTPGGIHHVGFWSEDVAADTADLARDGYVLEASRNGPDGRPFFTFQRSATGFRIELVSTAARAGLEQCWASPAQRGDRP</sequence>
<dbReference type="Gene3D" id="3.10.180.10">
    <property type="entry name" value="2,3-Dihydroxybiphenyl 1,2-Dioxygenase, domain 1"/>
    <property type="match status" value="1"/>
</dbReference>
<dbReference type="Proteomes" id="UP000462055">
    <property type="component" value="Unassembled WGS sequence"/>
</dbReference>
<gene>
    <name evidence="2" type="ORF">F8568_020195</name>
</gene>
<feature type="domain" description="VOC" evidence="1">
    <location>
        <begin position="5"/>
        <end position="134"/>
    </location>
</feature>
<dbReference type="InterPro" id="IPR029068">
    <property type="entry name" value="Glyas_Bleomycin-R_OHBP_Dase"/>
</dbReference>
<reference evidence="2" key="1">
    <citation type="submission" date="2019-12" db="EMBL/GenBank/DDBJ databases">
        <title>Actinomadura physcomitrii sp. nov., a novel actinomycete isolated from moss [Physcomitrium sphaericum (Ludw) Fuernr].</title>
        <authorList>
            <person name="Zhuang X."/>
        </authorList>
    </citation>
    <scope>NUCLEOTIDE SEQUENCE [LARGE SCALE GENOMIC DNA]</scope>
    <source>
        <strain evidence="2">LD22</strain>
    </source>
</reference>
<dbReference type="PROSITE" id="PS51819">
    <property type="entry name" value="VOC"/>
    <property type="match status" value="1"/>
</dbReference>
<organism evidence="2 3">
    <name type="scientific">Actinomadura physcomitrii</name>
    <dbReference type="NCBI Taxonomy" id="2650748"/>
    <lineage>
        <taxon>Bacteria</taxon>
        <taxon>Bacillati</taxon>
        <taxon>Actinomycetota</taxon>
        <taxon>Actinomycetes</taxon>
        <taxon>Streptosporangiales</taxon>
        <taxon>Thermomonosporaceae</taxon>
        <taxon>Actinomadura</taxon>
    </lineage>
</organism>
<proteinExistence type="predicted"/>
<dbReference type="SUPFAM" id="SSF54593">
    <property type="entry name" value="Glyoxalase/Bleomycin resistance protein/Dihydroxybiphenyl dioxygenase"/>
    <property type="match status" value="1"/>
</dbReference>
<dbReference type="InterPro" id="IPR037523">
    <property type="entry name" value="VOC_core"/>
</dbReference>
<keyword evidence="3" id="KW-1185">Reference proteome</keyword>
<evidence type="ECO:0000259" key="1">
    <source>
        <dbReference type="PROSITE" id="PS51819"/>
    </source>
</evidence>
<protein>
    <submittedName>
        <fullName evidence="2">VOC family protein</fullName>
    </submittedName>
</protein>
<accession>A0A6I4MA79</accession>
<comment type="caution">
    <text evidence="2">The sequence shown here is derived from an EMBL/GenBank/DDBJ whole genome shotgun (WGS) entry which is preliminary data.</text>
</comment>
<evidence type="ECO:0000313" key="3">
    <source>
        <dbReference type="Proteomes" id="UP000462055"/>
    </source>
</evidence>
<name>A0A6I4MA79_9ACTN</name>